<proteinExistence type="predicted"/>
<keyword evidence="2" id="KW-1185">Reference proteome</keyword>
<reference evidence="1 2" key="1">
    <citation type="submission" date="2023-07" db="EMBL/GenBank/DDBJ databases">
        <title>Sorghum-associated microbial communities from plants grown in Nebraska, USA.</title>
        <authorList>
            <person name="Schachtman D."/>
        </authorList>
    </citation>
    <scope>NUCLEOTIDE SEQUENCE [LARGE SCALE GENOMIC DNA]</scope>
    <source>
        <strain evidence="1 2">584</strain>
    </source>
</reference>
<organism evidence="1 2">
    <name type="scientific">Inquilinus ginsengisoli</name>
    <dbReference type="NCBI Taxonomy" id="363840"/>
    <lineage>
        <taxon>Bacteria</taxon>
        <taxon>Pseudomonadati</taxon>
        <taxon>Pseudomonadota</taxon>
        <taxon>Alphaproteobacteria</taxon>
        <taxon>Rhodospirillales</taxon>
        <taxon>Rhodospirillaceae</taxon>
        <taxon>Inquilinus</taxon>
    </lineage>
</organism>
<dbReference type="EMBL" id="JAVDPW010000004">
    <property type="protein sequence ID" value="MDR6290110.1"/>
    <property type="molecule type" value="Genomic_DNA"/>
</dbReference>
<evidence type="ECO:0000313" key="2">
    <source>
        <dbReference type="Proteomes" id="UP001262410"/>
    </source>
</evidence>
<accession>A0ABU1JNB6</accession>
<protein>
    <submittedName>
        <fullName evidence="1">Uncharacterized protein</fullName>
    </submittedName>
</protein>
<dbReference type="RefSeq" id="WP_309794562.1">
    <property type="nucleotide sequence ID" value="NZ_JAVDPW010000004.1"/>
</dbReference>
<dbReference type="Proteomes" id="UP001262410">
    <property type="component" value="Unassembled WGS sequence"/>
</dbReference>
<name>A0ABU1JNB6_9PROT</name>
<gene>
    <name evidence="1" type="ORF">E9232_002631</name>
</gene>
<sequence>MVAVIVLVVAVIIGRFAFMTELEAWPIDSVNRHETQASDAVLMGRALASSRAGAYIAISNEMRNLV</sequence>
<comment type="caution">
    <text evidence="1">The sequence shown here is derived from an EMBL/GenBank/DDBJ whole genome shotgun (WGS) entry which is preliminary data.</text>
</comment>
<evidence type="ECO:0000313" key="1">
    <source>
        <dbReference type="EMBL" id="MDR6290110.1"/>
    </source>
</evidence>